<dbReference type="InterPro" id="IPR019734">
    <property type="entry name" value="TPR_rpt"/>
</dbReference>
<dbReference type="Pfam" id="PF13424">
    <property type="entry name" value="TPR_12"/>
    <property type="match status" value="1"/>
</dbReference>
<gene>
    <name evidence="2" type="ORF">CEN50_04465</name>
</gene>
<dbReference type="PROSITE" id="PS50005">
    <property type="entry name" value="TPR"/>
    <property type="match status" value="1"/>
</dbReference>
<dbReference type="RefSeq" id="WP_102171630.1">
    <property type="nucleotide sequence ID" value="NZ_NMQA01000048.1"/>
</dbReference>
<keyword evidence="1" id="KW-0802">TPR repeat</keyword>
<dbReference type="EMBL" id="NMQA01000048">
    <property type="protein sequence ID" value="PMB00110.1"/>
    <property type="molecule type" value="Genomic_DNA"/>
</dbReference>
<dbReference type="SMART" id="SM00028">
    <property type="entry name" value="TPR"/>
    <property type="match status" value="3"/>
</dbReference>
<name>A0A2N6KK98_9CYAN</name>
<evidence type="ECO:0000256" key="1">
    <source>
        <dbReference type="PROSITE-ProRule" id="PRU00339"/>
    </source>
</evidence>
<protein>
    <submittedName>
        <fullName evidence="2">Uncharacterized protein</fullName>
    </submittedName>
</protein>
<dbReference type="AlphaFoldDB" id="A0A2N6KK98"/>
<dbReference type="PANTHER" id="PTHR10098">
    <property type="entry name" value="RAPSYN-RELATED"/>
    <property type="match status" value="1"/>
</dbReference>
<evidence type="ECO:0000313" key="3">
    <source>
        <dbReference type="Proteomes" id="UP000235025"/>
    </source>
</evidence>
<sequence length="272" mass="31388">MSQRIKHHLLQRPIPNFAYPTVTLFSILLLSQVGNATAGRYPVEIAQQVETTSPKANTPAVEQAIAQYRQLYTQAEQLKAQGTVESWRQGIARYEQALSISRREDIRKSYPREARYLEAGTLVNIGTVYRNIYNSQKNLNDNQKALEYYKQALPIWRKFQYPSEEGQTHFHLASTYLNLGNNLASLNHYKRALSFFTAEKDKKMRALILQSIGQVYHIYRDLKQASNYYNQALQIQQQIGDYSGQQVTNCLLRSMEQPKGAYECVRQALQVK</sequence>
<dbReference type="Gene3D" id="1.25.40.10">
    <property type="entry name" value="Tetratricopeptide repeat domain"/>
    <property type="match status" value="1"/>
</dbReference>
<reference evidence="2 3" key="1">
    <citation type="submission" date="2017-07" db="EMBL/GenBank/DDBJ databases">
        <title>Genomes of Fischerella (Mastigocladus) sp. strains.</title>
        <authorList>
            <person name="Miller S.R."/>
        </authorList>
    </citation>
    <scope>NUCLEOTIDE SEQUENCE [LARGE SCALE GENOMIC DNA]</scope>
    <source>
        <strain evidence="2 3">CCMEE 5268</strain>
    </source>
</reference>
<feature type="repeat" description="TPR" evidence="1">
    <location>
        <begin position="206"/>
        <end position="239"/>
    </location>
</feature>
<proteinExistence type="predicted"/>
<evidence type="ECO:0000313" key="2">
    <source>
        <dbReference type="EMBL" id="PMB00110.1"/>
    </source>
</evidence>
<dbReference type="InterPro" id="IPR011990">
    <property type="entry name" value="TPR-like_helical_dom_sf"/>
</dbReference>
<comment type="caution">
    <text evidence="2">The sequence shown here is derived from an EMBL/GenBank/DDBJ whole genome shotgun (WGS) entry which is preliminary data.</text>
</comment>
<organism evidence="2 3">
    <name type="scientific">Fischerella thermalis CCMEE 5268</name>
    <dbReference type="NCBI Taxonomy" id="2019662"/>
    <lineage>
        <taxon>Bacteria</taxon>
        <taxon>Bacillati</taxon>
        <taxon>Cyanobacteriota</taxon>
        <taxon>Cyanophyceae</taxon>
        <taxon>Nostocales</taxon>
        <taxon>Hapalosiphonaceae</taxon>
        <taxon>Fischerella</taxon>
    </lineage>
</organism>
<accession>A0A2N6KK98</accession>
<dbReference type="PANTHER" id="PTHR10098:SF108">
    <property type="entry name" value="TETRATRICOPEPTIDE REPEAT PROTEIN 28"/>
    <property type="match status" value="1"/>
</dbReference>
<dbReference type="Proteomes" id="UP000235025">
    <property type="component" value="Unassembled WGS sequence"/>
</dbReference>
<dbReference type="SUPFAM" id="SSF48452">
    <property type="entry name" value="TPR-like"/>
    <property type="match status" value="1"/>
</dbReference>